<keyword evidence="2" id="KW-1185">Reference proteome</keyword>
<comment type="caution">
    <text evidence="1">The sequence shown here is derived from an EMBL/GenBank/DDBJ whole genome shotgun (WGS) entry which is preliminary data.</text>
</comment>
<sequence>MDVFIPLASKVILLIDAAIFDNRAEKRGDDTQDYSIFDAYRIENFLYQTNFYREVIM</sequence>
<evidence type="ECO:0000313" key="1">
    <source>
        <dbReference type="EMBL" id="GGG62197.1"/>
    </source>
</evidence>
<protein>
    <submittedName>
        <fullName evidence="1">Uncharacterized protein</fullName>
    </submittedName>
</protein>
<gene>
    <name evidence="1" type="ORF">GCM10010918_14840</name>
</gene>
<name>A0A917GZV6_9BACL</name>
<reference evidence="1 2" key="1">
    <citation type="journal article" date="2014" name="Int. J. Syst. Evol. Microbiol.">
        <title>Complete genome sequence of Corynebacterium casei LMG S-19264T (=DSM 44701T), isolated from a smear-ripened cheese.</title>
        <authorList>
            <consortium name="US DOE Joint Genome Institute (JGI-PGF)"/>
            <person name="Walter F."/>
            <person name="Albersmeier A."/>
            <person name="Kalinowski J."/>
            <person name="Ruckert C."/>
        </authorList>
    </citation>
    <scope>NUCLEOTIDE SEQUENCE [LARGE SCALE GENOMIC DNA]</scope>
    <source>
        <strain evidence="1 2">CGMCC 1.15286</strain>
    </source>
</reference>
<dbReference type="AlphaFoldDB" id="A0A917GZV6"/>
<dbReference type="EMBL" id="BMHY01000002">
    <property type="protein sequence ID" value="GGG62197.1"/>
    <property type="molecule type" value="Genomic_DNA"/>
</dbReference>
<dbReference type="Proteomes" id="UP000600247">
    <property type="component" value="Unassembled WGS sequence"/>
</dbReference>
<proteinExistence type="predicted"/>
<organism evidence="1 2">
    <name type="scientific">Paenibacillus radicis</name>
    <name type="common">ex Gao et al. 2016</name>
    <dbReference type="NCBI Taxonomy" id="1737354"/>
    <lineage>
        <taxon>Bacteria</taxon>
        <taxon>Bacillati</taxon>
        <taxon>Bacillota</taxon>
        <taxon>Bacilli</taxon>
        <taxon>Bacillales</taxon>
        <taxon>Paenibacillaceae</taxon>
        <taxon>Paenibacillus</taxon>
    </lineage>
</organism>
<evidence type="ECO:0000313" key="2">
    <source>
        <dbReference type="Proteomes" id="UP000600247"/>
    </source>
</evidence>
<accession>A0A917GZV6</accession>